<feature type="transmembrane region" description="Helical" evidence="7">
    <location>
        <begin position="190"/>
        <end position="210"/>
    </location>
</feature>
<feature type="transmembrane region" description="Helical" evidence="7">
    <location>
        <begin position="158"/>
        <end position="183"/>
    </location>
</feature>
<feature type="chain" id="PRO_5012710557" description="Transmembrane protein 198" evidence="8">
    <location>
        <begin position="24"/>
        <end position="391"/>
    </location>
</feature>
<evidence type="ECO:0000313" key="11">
    <source>
        <dbReference type="Proteomes" id="UP000242146"/>
    </source>
</evidence>
<gene>
    <name evidence="10" type="ORF">DM01DRAFT_1308229</name>
</gene>
<evidence type="ECO:0000256" key="1">
    <source>
        <dbReference type="ARBA" id="ARBA00004141"/>
    </source>
</evidence>
<sequence>MKLSVNIMVLVITLMMAIPSYHAYVIPSQSRAAMARQTPTKSSAIVQKHENLAKPTTPPTHHRLMARDLQQTLSLYVNWQSVCNGGGNQAQVSIGNPSLKNLWQTVTQTVNCGRGSTVTVTETISNMATTTTTVSGSQSTYIPVCDDACWSGYLWHTYGYGISVAQAFTGIVCILIGIYFMVFGYRSFRLTLAFTGFVFFATMTWIGLTNNEPANGYPNTDILYVCVSAGLGLVGAVLCAFLYGASIYLIGGLGGFFFAVWILSWKASLVISVKVAYICFIVGIGVVGAGLVYLLETYVLILATSFTGAYLTIFGLDFFAHTGLLNSWLYIFDANPNHFNAYMIQKTVLVMLSFIGVFFLASAGWQYFWNIIKHNRKTGVNMEPKQEEEGK</sequence>
<feature type="transmembrane region" description="Helical" evidence="7">
    <location>
        <begin position="307"/>
        <end position="331"/>
    </location>
</feature>
<evidence type="ECO:0000256" key="7">
    <source>
        <dbReference type="SAM" id="Phobius"/>
    </source>
</evidence>
<feature type="signal peptide" evidence="8">
    <location>
        <begin position="1"/>
        <end position="23"/>
    </location>
</feature>
<dbReference type="PANTHER" id="PTHR31247:SF5">
    <property type="entry name" value="DUF4203 DOMAIN-CONTAINING PROTEIN"/>
    <property type="match status" value="1"/>
</dbReference>
<dbReference type="PANTHER" id="PTHR31247">
    <property type="entry name" value="TRANSMEMBRANE PROTEIN 198 FAMILY MEMBER"/>
    <property type="match status" value="1"/>
</dbReference>
<dbReference type="InterPro" id="IPR040236">
    <property type="entry name" value="TMEM198"/>
</dbReference>
<evidence type="ECO:0000313" key="10">
    <source>
        <dbReference type="EMBL" id="ORX50516.1"/>
    </source>
</evidence>
<organism evidence="10 11">
    <name type="scientific">Hesseltinella vesiculosa</name>
    <dbReference type="NCBI Taxonomy" id="101127"/>
    <lineage>
        <taxon>Eukaryota</taxon>
        <taxon>Fungi</taxon>
        <taxon>Fungi incertae sedis</taxon>
        <taxon>Mucoromycota</taxon>
        <taxon>Mucoromycotina</taxon>
        <taxon>Mucoromycetes</taxon>
        <taxon>Mucorales</taxon>
        <taxon>Cunninghamellaceae</taxon>
        <taxon>Hesseltinella</taxon>
    </lineage>
</organism>
<dbReference type="InterPro" id="IPR025256">
    <property type="entry name" value="TM7S3/TM198-like_dom"/>
</dbReference>
<dbReference type="STRING" id="101127.A0A1X2GCA6"/>
<evidence type="ECO:0000256" key="8">
    <source>
        <dbReference type="SAM" id="SignalP"/>
    </source>
</evidence>
<feature type="transmembrane region" description="Helical" evidence="7">
    <location>
        <begin position="275"/>
        <end position="295"/>
    </location>
</feature>
<proteinExistence type="inferred from homology"/>
<protein>
    <recommendedName>
        <fullName evidence="6">Transmembrane protein 198</fullName>
    </recommendedName>
</protein>
<evidence type="ECO:0000256" key="5">
    <source>
        <dbReference type="ARBA" id="ARBA00023136"/>
    </source>
</evidence>
<accession>A0A1X2GCA6</accession>
<reference evidence="10 11" key="1">
    <citation type="submission" date="2016-07" db="EMBL/GenBank/DDBJ databases">
        <title>Pervasive Adenine N6-methylation of Active Genes in Fungi.</title>
        <authorList>
            <consortium name="DOE Joint Genome Institute"/>
            <person name="Mondo S.J."/>
            <person name="Dannebaum R.O."/>
            <person name="Kuo R.C."/>
            <person name="Labutti K."/>
            <person name="Haridas S."/>
            <person name="Kuo A."/>
            <person name="Salamov A."/>
            <person name="Ahrendt S.R."/>
            <person name="Lipzen A."/>
            <person name="Sullivan W."/>
            <person name="Andreopoulos W.B."/>
            <person name="Clum A."/>
            <person name="Lindquist E."/>
            <person name="Daum C."/>
            <person name="Ramamoorthy G.K."/>
            <person name="Gryganskyi A."/>
            <person name="Culley D."/>
            <person name="Magnuson J.K."/>
            <person name="James T.Y."/>
            <person name="O'Malley M.A."/>
            <person name="Stajich J.E."/>
            <person name="Spatafora J.W."/>
            <person name="Visel A."/>
            <person name="Grigoriev I.V."/>
        </authorList>
    </citation>
    <scope>NUCLEOTIDE SEQUENCE [LARGE SCALE GENOMIC DNA]</scope>
    <source>
        <strain evidence="10 11">NRRL 3301</strain>
    </source>
</reference>
<feature type="domain" description="TM7S3/TM198-like" evidence="9">
    <location>
        <begin position="170"/>
        <end position="367"/>
    </location>
</feature>
<evidence type="ECO:0000256" key="6">
    <source>
        <dbReference type="ARBA" id="ARBA00049737"/>
    </source>
</evidence>
<dbReference type="Proteomes" id="UP000242146">
    <property type="component" value="Unassembled WGS sequence"/>
</dbReference>
<feature type="transmembrane region" description="Helical" evidence="7">
    <location>
        <begin position="343"/>
        <end position="368"/>
    </location>
</feature>
<keyword evidence="5 7" id="KW-0472">Membrane</keyword>
<feature type="transmembrane region" description="Helical" evidence="7">
    <location>
        <begin position="247"/>
        <end position="263"/>
    </location>
</feature>
<dbReference type="Pfam" id="PF13886">
    <property type="entry name" value="TM7S3_TM198"/>
    <property type="match status" value="1"/>
</dbReference>
<dbReference type="GO" id="GO:0005886">
    <property type="term" value="C:plasma membrane"/>
    <property type="evidence" value="ECO:0007669"/>
    <property type="project" value="TreeGrafter"/>
</dbReference>
<evidence type="ECO:0000256" key="3">
    <source>
        <dbReference type="ARBA" id="ARBA00022692"/>
    </source>
</evidence>
<name>A0A1X2GCA6_9FUNG</name>
<dbReference type="OrthoDB" id="102260at2759"/>
<keyword evidence="3 7" id="KW-0812">Transmembrane</keyword>
<feature type="transmembrane region" description="Helical" evidence="7">
    <location>
        <begin position="222"/>
        <end position="242"/>
    </location>
</feature>
<keyword evidence="8" id="KW-0732">Signal</keyword>
<keyword evidence="4 7" id="KW-1133">Transmembrane helix</keyword>
<dbReference type="AlphaFoldDB" id="A0A1X2GCA6"/>
<comment type="caution">
    <text evidence="10">The sequence shown here is derived from an EMBL/GenBank/DDBJ whole genome shotgun (WGS) entry which is preliminary data.</text>
</comment>
<evidence type="ECO:0000256" key="2">
    <source>
        <dbReference type="ARBA" id="ARBA00006244"/>
    </source>
</evidence>
<evidence type="ECO:0000256" key="4">
    <source>
        <dbReference type="ARBA" id="ARBA00022989"/>
    </source>
</evidence>
<evidence type="ECO:0000259" key="9">
    <source>
        <dbReference type="Pfam" id="PF13886"/>
    </source>
</evidence>
<dbReference type="EMBL" id="MCGT01000023">
    <property type="protein sequence ID" value="ORX50516.1"/>
    <property type="molecule type" value="Genomic_DNA"/>
</dbReference>
<comment type="subcellular location">
    <subcellularLocation>
        <location evidence="1">Membrane</location>
        <topology evidence="1">Multi-pass membrane protein</topology>
    </subcellularLocation>
</comment>
<comment type="similarity">
    <text evidence="2">Belongs to the TMEM198 family.</text>
</comment>
<keyword evidence="11" id="KW-1185">Reference proteome</keyword>